<evidence type="ECO:0000313" key="1">
    <source>
        <dbReference type="EMBL" id="QQN87587.1"/>
    </source>
</evidence>
<evidence type="ECO:0000313" key="2">
    <source>
        <dbReference type="Proteomes" id="UP000596079"/>
    </source>
</evidence>
<dbReference type="RefSeq" id="WP_159123658.1">
    <property type="nucleotide sequence ID" value="NZ_CP060811.1"/>
</dbReference>
<dbReference type="EMBL" id="CP060811">
    <property type="protein sequence ID" value="QQN87587.1"/>
    <property type="molecule type" value="Genomic_DNA"/>
</dbReference>
<gene>
    <name evidence="1" type="ORF">IAQ69_12115</name>
</gene>
<protein>
    <submittedName>
        <fullName evidence="1">Uncharacterized protein</fullName>
    </submittedName>
</protein>
<reference evidence="1 2" key="1">
    <citation type="submission" date="2020-08" db="EMBL/GenBank/DDBJ databases">
        <title>Emergence of ISAba1-mediated novel tet(X) in Acinetobacter variabilis from a chicken farm.</title>
        <authorList>
            <person name="Peng K."/>
            <person name="Li R."/>
        </authorList>
    </citation>
    <scope>NUCLEOTIDE SEQUENCE [LARGE SCALE GENOMIC DNA]</scope>
    <source>
        <strain evidence="1 2">XM9F202-2</strain>
    </source>
</reference>
<dbReference type="Proteomes" id="UP000596079">
    <property type="component" value="Chromosome"/>
</dbReference>
<dbReference type="GeneID" id="89665110"/>
<organism evidence="1 2">
    <name type="scientific">Acinetobacter variabilis</name>
    <dbReference type="NCBI Taxonomy" id="70346"/>
    <lineage>
        <taxon>Bacteria</taxon>
        <taxon>Pseudomonadati</taxon>
        <taxon>Pseudomonadota</taxon>
        <taxon>Gammaproteobacteria</taxon>
        <taxon>Moraxellales</taxon>
        <taxon>Moraxellaceae</taxon>
        <taxon>Acinetobacter</taxon>
    </lineage>
</organism>
<proteinExistence type="predicted"/>
<dbReference type="AlphaFoldDB" id="A0A7T7WHA7"/>
<sequence>MQDITMLKILLNFSAFTENSVTKQLTSTGFCHGESTGLKQIDRAICNAHYSKINQN</sequence>
<accession>A0A7T7WHA7</accession>
<name>A0A7T7WHA7_9GAMM</name>